<protein>
    <submittedName>
        <fullName evidence="3">PorT family protein</fullName>
    </submittedName>
</protein>
<name>A0ABS3M496_9BACT</name>
<evidence type="ECO:0000259" key="2">
    <source>
        <dbReference type="Pfam" id="PF13568"/>
    </source>
</evidence>
<sequence length="223" mass="24120">MRKLFLAIALLAGLSTAQAQVFQQARNADRSGSSYMEDASEMVAPGVKPYVKAGVVASDYVGENTGGVKDLLGFMAEAGLQIPFKLRCFALQTGLRYIQKGAKGPWEDNMNDMASMHQNVLEIPVLFTMFLPAGRKGGVKLGMGCFASYGIGGKVVHGSQEYNTYGIPGFNMRRFDIGPAVEAGYETRHFAATLGIETGVVNVHKELGNVRARAFYLTVGYIF</sequence>
<evidence type="ECO:0000313" key="3">
    <source>
        <dbReference type="EMBL" id="MBO1363002.1"/>
    </source>
</evidence>
<comment type="caution">
    <text evidence="3">The sequence shown here is derived from an EMBL/GenBank/DDBJ whole genome shotgun (WGS) entry which is preliminary data.</text>
</comment>
<dbReference type="EMBL" id="JAERMS010000008">
    <property type="protein sequence ID" value="MBO1363002.1"/>
    <property type="molecule type" value="Genomic_DNA"/>
</dbReference>
<keyword evidence="4" id="KW-1185">Reference proteome</keyword>
<dbReference type="RefSeq" id="WP_158267326.1">
    <property type="nucleotide sequence ID" value="NZ_JAERMS010000008.1"/>
</dbReference>
<gene>
    <name evidence="3" type="ORF">JHU38_04290</name>
</gene>
<evidence type="ECO:0000256" key="1">
    <source>
        <dbReference type="SAM" id="SignalP"/>
    </source>
</evidence>
<dbReference type="InterPro" id="IPR025665">
    <property type="entry name" value="Beta-barrel_OMP_2"/>
</dbReference>
<keyword evidence="1" id="KW-0732">Signal</keyword>
<proteinExistence type="predicted"/>
<evidence type="ECO:0000313" key="4">
    <source>
        <dbReference type="Proteomes" id="UP000664265"/>
    </source>
</evidence>
<feature type="domain" description="Outer membrane protein beta-barrel" evidence="2">
    <location>
        <begin position="52"/>
        <end position="203"/>
    </location>
</feature>
<feature type="signal peptide" evidence="1">
    <location>
        <begin position="1"/>
        <end position="19"/>
    </location>
</feature>
<dbReference type="Proteomes" id="UP000664265">
    <property type="component" value="Unassembled WGS sequence"/>
</dbReference>
<dbReference type="Pfam" id="PF13568">
    <property type="entry name" value="OMP_b-brl_2"/>
    <property type="match status" value="1"/>
</dbReference>
<feature type="chain" id="PRO_5045363387" evidence="1">
    <location>
        <begin position="20"/>
        <end position="223"/>
    </location>
</feature>
<reference evidence="3 4" key="1">
    <citation type="submission" date="2021-01" db="EMBL/GenBank/DDBJ databases">
        <title>Prevotella A2931 sp. nov.</title>
        <authorList>
            <person name="Buhl M."/>
            <person name="Oberhettinger P."/>
        </authorList>
    </citation>
    <scope>NUCLEOTIDE SEQUENCE [LARGE SCALE GENOMIC DNA]</scope>
    <source>
        <strain evidence="3 4">A2931</strain>
    </source>
</reference>
<accession>A0ABS3M496</accession>
<organism evidence="3 4">
    <name type="scientific">Prevotella illustrans</name>
    <dbReference type="NCBI Taxonomy" id="2800387"/>
    <lineage>
        <taxon>Bacteria</taxon>
        <taxon>Pseudomonadati</taxon>
        <taxon>Bacteroidota</taxon>
        <taxon>Bacteroidia</taxon>
        <taxon>Bacteroidales</taxon>
        <taxon>Prevotellaceae</taxon>
        <taxon>Prevotella</taxon>
    </lineage>
</organism>